<dbReference type="InterPro" id="IPR001179">
    <property type="entry name" value="PPIase_FKBP_dom"/>
</dbReference>
<dbReference type="PANTHER" id="PTHR43811:SF26">
    <property type="entry name" value="PEPTIDYL-PROLYL CIS-TRANS ISOMERASE FKBP16-1, CHLOROPLASTIC"/>
    <property type="match status" value="1"/>
</dbReference>
<evidence type="ECO:0000256" key="2">
    <source>
        <dbReference type="ARBA" id="ARBA00013194"/>
    </source>
</evidence>
<evidence type="ECO:0000256" key="4">
    <source>
        <dbReference type="ARBA" id="ARBA00023235"/>
    </source>
</evidence>
<evidence type="ECO:0000313" key="7">
    <source>
        <dbReference type="EMBL" id="KAG8468521.1"/>
    </source>
</evidence>
<dbReference type="Proteomes" id="UP000751190">
    <property type="component" value="Unassembled WGS sequence"/>
</dbReference>
<accession>A0A8J5XGN8</accession>
<evidence type="ECO:0000313" key="8">
    <source>
        <dbReference type="Proteomes" id="UP000751190"/>
    </source>
</evidence>
<evidence type="ECO:0000256" key="3">
    <source>
        <dbReference type="ARBA" id="ARBA00023110"/>
    </source>
</evidence>
<protein>
    <recommendedName>
        <fullName evidence="2 5">peptidylprolyl isomerase</fullName>
        <ecNumber evidence="2 5">5.2.1.8</ecNumber>
    </recommendedName>
</protein>
<name>A0A8J5XGN8_DIALT</name>
<keyword evidence="3 5" id="KW-0697">Rotamase</keyword>
<comment type="caution">
    <text evidence="7">The sequence shown here is derived from an EMBL/GenBank/DDBJ whole genome shotgun (WGS) entry which is preliminary data.</text>
</comment>
<dbReference type="GO" id="GO:0003755">
    <property type="term" value="F:peptidyl-prolyl cis-trans isomerase activity"/>
    <property type="evidence" value="ECO:0007669"/>
    <property type="project" value="UniProtKB-KW"/>
</dbReference>
<evidence type="ECO:0000256" key="1">
    <source>
        <dbReference type="ARBA" id="ARBA00000971"/>
    </source>
</evidence>
<dbReference type="PANTHER" id="PTHR43811">
    <property type="entry name" value="FKBP-TYPE PEPTIDYL-PROLYL CIS-TRANS ISOMERASE FKPA"/>
    <property type="match status" value="1"/>
</dbReference>
<comment type="catalytic activity">
    <reaction evidence="1 5">
        <text>[protein]-peptidylproline (omega=180) = [protein]-peptidylproline (omega=0)</text>
        <dbReference type="Rhea" id="RHEA:16237"/>
        <dbReference type="Rhea" id="RHEA-COMP:10747"/>
        <dbReference type="Rhea" id="RHEA-COMP:10748"/>
        <dbReference type="ChEBI" id="CHEBI:83833"/>
        <dbReference type="ChEBI" id="CHEBI:83834"/>
        <dbReference type="EC" id="5.2.1.8"/>
    </reaction>
</comment>
<feature type="domain" description="PPIase FKBP-type" evidence="6">
    <location>
        <begin position="66"/>
        <end position="157"/>
    </location>
</feature>
<proteinExistence type="predicted"/>
<dbReference type="AlphaFoldDB" id="A0A8J5XGN8"/>
<reference evidence="7" key="1">
    <citation type="submission" date="2021-05" db="EMBL/GenBank/DDBJ databases">
        <title>The genome of the haptophyte Pavlova lutheri (Diacronema luteri, Pavlovales) - a model for lipid biosynthesis in eukaryotic algae.</title>
        <authorList>
            <person name="Hulatt C.J."/>
            <person name="Posewitz M.C."/>
        </authorList>
    </citation>
    <scope>NUCLEOTIDE SEQUENCE</scope>
    <source>
        <strain evidence="7">NIVA-4/92</strain>
    </source>
</reference>
<dbReference type="PROSITE" id="PS50059">
    <property type="entry name" value="FKBP_PPIASE"/>
    <property type="match status" value="1"/>
</dbReference>
<dbReference type="Pfam" id="PF00254">
    <property type="entry name" value="FKBP_C"/>
    <property type="match status" value="1"/>
</dbReference>
<keyword evidence="8" id="KW-1185">Reference proteome</keyword>
<dbReference type="SUPFAM" id="SSF54534">
    <property type="entry name" value="FKBP-like"/>
    <property type="match status" value="1"/>
</dbReference>
<dbReference type="EC" id="5.2.1.8" evidence="2 5"/>
<dbReference type="InterPro" id="IPR046357">
    <property type="entry name" value="PPIase_dom_sf"/>
</dbReference>
<evidence type="ECO:0000259" key="6">
    <source>
        <dbReference type="PROSITE" id="PS50059"/>
    </source>
</evidence>
<dbReference type="Gene3D" id="3.10.50.40">
    <property type="match status" value="1"/>
</dbReference>
<dbReference type="OrthoDB" id="1902587at2759"/>
<organism evidence="7 8">
    <name type="scientific">Diacronema lutheri</name>
    <name type="common">Unicellular marine alga</name>
    <name type="synonym">Monochrysis lutheri</name>
    <dbReference type="NCBI Taxonomy" id="2081491"/>
    <lineage>
        <taxon>Eukaryota</taxon>
        <taxon>Haptista</taxon>
        <taxon>Haptophyta</taxon>
        <taxon>Pavlovophyceae</taxon>
        <taxon>Pavlovales</taxon>
        <taxon>Pavlovaceae</taxon>
        <taxon>Diacronema</taxon>
    </lineage>
</organism>
<sequence>MLPRFARACVQGGVATRALRSLSLNAPVRRTSAPVRCLSLSTPNVMWRELKATSQVSWRNKPADIGQIVRAKYVARKALGGADGFEPGEVLESGTVSFRLGSGKAFGAFDEAVVGMCVGDVRRIRAPHTMAYGVKGKPPKIGPFEEVVFEVTLTGCVHQMHIEVLEAEGNDHSVESIVAAVSRTAQSAGRSFGNLLANLASKPGGRG</sequence>
<gene>
    <name evidence="7" type="ORF">KFE25_013604</name>
</gene>
<dbReference type="EMBL" id="JAGTXO010000004">
    <property type="protein sequence ID" value="KAG8468521.1"/>
    <property type="molecule type" value="Genomic_DNA"/>
</dbReference>
<evidence type="ECO:0000256" key="5">
    <source>
        <dbReference type="PROSITE-ProRule" id="PRU00277"/>
    </source>
</evidence>
<keyword evidence="4 5" id="KW-0413">Isomerase</keyword>